<proteinExistence type="predicted"/>
<evidence type="ECO:0000313" key="2">
    <source>
        <dbReference type="Proteomes" id="UP001589716"/>
    </source>
</evidence>
<reference evidence="1 2" key="1">
    <citation type="submission" date="2024-09" db="EMBL/GenBank/DDBJ databases">
        <authorList>
            <person name="Sun Q."/>
            <person name="Mori K."/>
        </authorList>
    </citation>
    <scope>NUCLEOTIDE SEQUENCE [LARGE SCALE GENOMIC DNA]</scope>
    <source>
        <strain evidence="1 2">JCM 4414</strain>
    </source>
</reference>
<organism evidence="1 2">
    <name type="scientific">Streptomyces roseoviridis</name>
    <dbReference type="NCBI Taxonomy" id="67361"/>
    <lineage>
        <taxon>Bacteria</taxon>
        <taxon>Bacillati</taxon>
        <taxon>Actinomycetota</taxon>
        <taxon>Actinomycetes</taxon>
        <taxon>Kitasatosporales</taxon>
        <taxon>Streptomycetaceae</taxon>
        <taxon>Streptomyces</taxon>
    </lineage>
</organism>
<keyword evidence="2" id="KW-1185">Reference proteome</keyword>
<dbReference type="RefSeq" id="WP_345485375.1">
    <property type="nucleotide sequence ID" value="NZ_BAAAWU010000001.1"/>
</dbReference>
<dbReference type="Proteomes" id="UP001589716">
    <property type="component" value="Unassembled WGS sequence"/>
</dbReference>
<accession>A0ABV5QVK7</accession>
<evidence type="ECO:0000313" key="1">
    <source>
        <dbReference type="EMBL" id="MFB9557552.1"/>
    </source>
</evidence>
<name>A0ABV5QVK7_9ACTN</name>
<protein>
    <submittedName>
        <fullName evidence="1">Uncharacterized protein</fullName>
    </submittedName>
</protein>
<sequence>MISQIVTLVGVLAGALTSFLVTSAAERTRHRRTMATRWDERKLATYIEYAECVKEISSTAKRARQAAEGSDERADYLTRMETAELRRSVLFETLVLLALPAAIEAAHAVNLALWREEIATRNGEGGDAEGELIELMNRYHERARADLGVTSGGPAA</sequence>
<comment type="caution">
    <text evidence="1">The sequence shown here is derived from an EMBL/GenBank/DDBJ whole genome shotgun (WGS) entry which is preliminary data.</text>
</comment>
<gene>
    <name evidence="1" type="ORF">ACFFTP_25630</name>
</gene>
<dbReference type="EMBL" id="JBHMCT010000016">
    <property type="protein sequence ID" value="MFB9557552.1"/>
    <property type="molecule type" value="Genomic_DNA"/>
</dbReference>